<reference evidence="1" key="1">
    <citation type="submission" date="2014-11" db="EMBL/GenBank/DDBJ databases">
        <authorList>
            <person name="Amaro Gonzalez C."/>
        </authorList>
    </citation>
    <scope>NUCLEOTIDE SEQUENCE</scope>
</reference>
<sequence length="63" mass="7588">MIRYILLIITQYHTIIIYFQYFNFQQLPNEYPIKTITPWGGMFQRGKKDQSYPLHAQKSLPGH</sequence>
<evidence type="ECO:0000313" key="1">
    <source>
        <dbReference type="EMBL" id="JAH91092.1"/>
    </source>
</evidence>
<accession>A0A0E9WL68</accession>
<protein>
    <submittedName>
        <fullName evidence="1">Uncharacterized protein</fullName>
    </submittedName>
</protein>
<proteinExistence type="predicted"/>
<name>A0A0E9WL68_ANGAN</name>
<organism evidence="1">
    <name type="scientific">Anguilla anguilla</name>
    <name type="common">European freshwater eel</name>
    <name type="synonym">Muraena anguilla</name>
    <dbReference type="NCBI Taxonomy" id="7936"/>
    <lineage>
        <taxon>Eukaryota</taxon>
        <taxon>Metazoa</taxon>
        <taxon>Chordata</taxon>
        <taxon>Craniata</taxon>
        <taxon>Vertebrata</taxon>
        <taxon>Euteleostomi</taxon>
        <taxon>Actinopterygii</taxon>
        <taxon>Neopterygii</taxon>
        <taxon>Teleostei</taxon>
        <taxon>Anguilliformes</taxon>
        <taxon>Anguillidae</taxon>
        <taxon>Anguilla</taxon>
    </lineage>
</organism>
<dbReference type="EMBL" id="GBXM01017485">
    <property type="protein sequence ID" value="JAH91092.1"/>
    <property type="molecule type" value="Transcribed_RNA"/>
</dbReference>
<dbReference type="AlphaFoldDB" id="A0A0E9WL68"/>
<reference evidence="1" key="2">
    <citation type="journal article" date="2015" name="Fish Shellfish Immunol.">
        <title>Early steps in the European eel (Anguilla anguilla)-Vibrio vulnificus interaction in the gills: Role of the RtxA13 toxin.</title>
        <authorList>
            <person name="Callol A."/>
            <person name="Pajuelo D."/>
            <person name="Ebbesson L."/>
            <person name="Teles M."/>
            <person name="MacKenzie S."/>
            <person name="Amaro C."/>
        </authorList>
    </citation>
    <scope>NUCLEOTIDE SEQUENCE</scope>
</reference>